<dbReference type="Pfam" id="PF12708">
    <property type="entry name" value="Pect-lyase_RHGA_epim"/>
    <property type="match status" value="1"/>
</dbReference>
<dbReference type="InterPro" id="IPR011050">
    <property type="entry name" value="Pectin_lyase_fold/virulence"/>
</dbReference>
<dbReference type="Gene3D" id="2.160.20.10">
    <property type="entry name" value="Single-stranded right-handed beta-helix, Pectin lyase-like"/>
    <property type="match status" value="2"/>
</dbReference>
<evidence type="ECO:0000313" key="6">
    <source>
        <dbReference type="Proteomes" id="UP000053475"/>
    </source>
</evidence>
<gene>
    <name evidence="5" type="ORF">HK57_00283</name>
</gene>
<dbReference type="GO" id="GO:0004650">
    <property type="term" value="F:polygalacturonase activity"/>
    <property type="evidence" value="ECO:0007669"/>
    <property type="project" value="InterPro"/>
</dbReference>
<accession>A0A0C1E305</accession>
<comment type="caution">
    <text evidence="5">The sequence shown here is derived from an EMBL/GenBank/DDBJ whole genome shotgun (WGS) entry which is preliminary data.</text>
</comment>
<comment type="subcellular location">
    <subcellularLocation>
        <location evidence="1">Secreted</location>
    </subcellularLocation>
</comment>
<dbReference type="InterPro" id="IPR012334">
    <property type="entry name" value="Pectin_lyas_fold"/>
</dbReference>
<dbReference type="InterPro" id="IPR039279">
    <property type="entry name" value="QRT3-like"/>
</dbReference>
<reference evidence="5 6" key="1">
    <citation type="submission" date="2014-11" db="EMBL/GenBank/DDBJ databases">
        <title>Genomics derived discovery of secondary metabolites biosynthetic gene clusters in Aspergillus ustus.</title>
        <authorList>
            <person name="Pi B."/>
            <person name="Dai F."/>
            <person name="Song X."/>
            <person name="Zhu C."/>
            <person name="Li H."/>
            <person name="Yu D."/>
        </authorList>
    </citation>
    <scope>NUCLEOTIDE SEQUENCE [LARGE SCALE GENOMIC DNA]</scope>
    <source>
        <strain evidence="5 6">3.3904</strain>
    </source>
</reference>
<dbReference type="SUPFAM" id="SSF51126">
    <property type="entry name" value="Pectin lyase-like"/>
    <property type="match status" value="1"/>
</dbReference>
<dbReference type="PANTHER" id="PTHR33928:SF2">
    <property type="entry name" value="PECTATE LYASE SUPERFAMILY PROTEIN DOMAIN-CONTAINING PROTEIN-RELATED"/>
    <property type="match status" value="1"/>
</dbReference>
<evidence type="ECO:0000256" key="1">
    <source>
        <dbReference type="ARBA" id="ARBA00004613"/>
    </source>
</evidence>
<evidence type="ECO:0000256" key="3">
    <source>
        <dbReference type="ARBA" id="ARBA00022729"/>
    </source>
</evidence>
<feature type="domain" description="Rhamnogalacturonase A/B/Epimerase-like pectate lyase" evidence="4">
    <location>
        <begin position="94"/>
        <end position="285"/>
    </location>
</feature>
<keyword evidence="6" id="KW-1185">Reference proteome</keyword>
<dbReference type="PANTHER" id="PTHR33928">
    <property type="entry name" value="POLYGALACTURONASE QRT3"/>
    <property type="match status" value="1"/>
</dbReference>
<evidence type="ECO:0000259" key="4">
    <source>
        <dbReference type="Pfam" id="PF12708"/>
    </source>
</evidence>
<dbReference type="Proteomes" id="UP000053475">
    <property type="component" value="Unassembled WGS sequence"/>
</dbReference>
<dbReference type="EMBL" id="JOMC01000025">
    <property type="protein sequence ID" value="KIA75922.1"/>
    <property type="molecule type" value="Genomic_DNA"/>
</dbReference>
<protein>
    <recommendedName>
        <fullName evidence="4">Rhamnogalacturonase A/B/Epimerase-like pectate lyase domain-containing protein</fullName>
    </recommendedName>
</protein>
<dbReference type="GO" id="GO:0005576">
    <property type="term" value="C:extracellular region"/>
    <property type="evidence" value="ECO:0007669"/>
    <property type="project" value="UniProtKB-SubCell"/>
</dbReference>
<proteinExistence type="predicted"/>
<evidence type="ECO:0000256" key="2">
    <source>
        <dbReference type="ARBA" id="ARBA00022525"/>
    </source>
</evidence>
<keyword evidence="2" id="KW-0964">Secreted</keyword>
<name>A0A0C1E305_ASPUT</name>
<keyword evidence="3" id="KW-0732">Signal</keyword>
<sequence>MTKLNKDRLENYSRRSNAGAKLAKQRRESSISPLLNITSVISHAAALVAEADMATSLADCSITLSRRADGNFWTEGIRRQGTVPWGSDANYKVFRNVVTDYHADPTGASDSTAAIQAAINDGQRCGERCNGSTLKSAIVYFPPGTYLVSSTIRANNWPTIRAASSFVGLGVLSTNEYVGGTGPDGGDAEYYVNTARFYSQIRNLRIDIISTDPNAYVCAIHYQVAQATSLQDMELIATTGTTQQGIFSENGSGGIMSDVTFRGGNFGFCEIQLLTIICSKHTFTNSFGWMVAISNLVGYPDYLGLGMGLSLRIQGGDVGICLVNPDGNGNIGSVSFVDSQITGVTTAIIVSPISSSPGSGTTGLILDNTRIGGPIVDTAGSSVPYSREQSLLGGRVDGLDSPPYFERKKNQYANKPVDDFVQLKTLGARGDGVSDDTAAIQRAF</sequence>
<dbReference type="AlphaFoldDB" id="A0A0C1E305"/>
<dbReference type="InterPro" id="IPR024535">
    <property type="entry name" value="RHGA/B-epi-like_pectate_lyase"/>
</dbReference>
<evidence type="ECO:0000313" key="5">
    <source>
        <dbReference type="EMBL" id="KIA75922.1"/>
    </source>
</evidence>
<organism evidence="5 6">
    <name type="scientific">Aspergillus ustus</name>
    <dbReference type="NCBI Taxonomy" id="40382"/>
    <lineage>
        <taxon>Eukaryota</taxon>
        <taxon>Fungi</taxon>
        <taxon>Dikarya</taxon>
        <taxon>Ascomycota</taxon>
        <taxon>Pezizomycotina</taxon>
        <taxon>Eurotiomycetes</taxon>
        <taxon>Eurotiomycetidae</taxon>
        <taxon>Eurotiales</taxon>
        <taxon>Aspergillaceae</taxon>
        <taxon>Aspergillus</taxon>
        <taxon>Aspergillus subgen. Nidulantes</taxon>
    </lineage>
</organism>